<dbReference type="EMBL" id="MFJC01000047">
    <property type="protein sequence ID" value="OGG08765.1"/>
    <property type="molecule type" value="Genomic_DNA"/>
</dbReference>
<feature type="compositionally biased region" description="Polar residues" evidence="1">
    <location>
        <begin position="1"/>
        <end position="15"/>
    </location>
</feature>
<name>A0A1F5Z8R9_9BACT</name>
<organism evidence="2 3">
    <name type="scientific">Candidatus Gottesmanbacteria bacterium RBG_16_43_7</name>
    <dbReference type="NCBI Taxonomy" id="1798373"/>
    <lineage>
        <taxon>Bacteria</taxon>
        <taxon>Candidatus Gottesmaniibacteriota</taxon>
    </lineage>
</organism>
<evidence type="ECO:0000256" key="1">
    <source>
        <dbReference type="SAM" id="MobiDB-lite"/>
    </source>
</evidence>
<proteinExistence type="predicted"/>
<dbReference type="AlphaFoldDB" id="A0A1F5Z8R9"/>
<comment type="caution">
    <text evidence="2">The sequence shown here is derived from an EMBL/GenBank/DDBJ whole genome shotgun (WGS) entry which is preliminary data.</text>
</comment>
<dbReference type="STRING" id="1798373.A2154_03790"/>
<gene>
    <name evidence="2" type="ORF">A2154_03790</name>
</gene>
<accession>A0A1F5Z8R9</accession>
<protein>
    <submittedName>
        <fullName evidence="2">Uncharacterized protein</fullName>
    </submittedName>
</protein>
<sequence>MNTPSIESLPQTAQHVESGGEATPEIFQLIADVIARYVQNREEVIYQPDKGVEAETATEPVK</sequence>
<feature type="region of interest" description="Disordered" evidence="1">
    <location>
        <begin position="1"/>
        <end position="20"/>
    </location>
</feature>
<evidence type="ECO:0000313" key="2">
    <source>
        <dbReference type="EMBL" id="OGG08765.1"/>
    </source>
</evidence>
<reference evidence="2 3" key="1">
    <citation type="journal article" date="2016" name="Nat. Commun.">
        <title>Thousands of microbial genomes shed light on interconnected biogeochemical processes in an aquifer system.</title>
        <authorList>
            <person name="Anantharaman K."/>
            <person name="Brown C.T."/>
            <person name="Hug L.A."/>
            <person name="Sharon I."/>
            <person name="Castelle C.J."/>
            <person name="Probst A.J."/>
            <person name="Thomas B.C."/>
            <person name="Singh A."/>
            <person name="Wilkins M.J."/>
            <person name="Karaoz U."/>
            <person name="Brodie E.L."/>
            <person name="Williams K.H."/>
            <person name="Hubbard S.S."/>
            <person name="Banfield J.F."/>
        </authorList>
    </citation>
    <scope>NUCLEOTIDE SEQUENCE [LARGE SCALE GENOMIC DNA]</scope>
</reference>
<dbReference type="Proteomes" id="UP000176854">
    <property type="component" value="Unassembled WGS sequence"/>
</dbReference>
<evidence type="ECO:0000313" key="3">
    <source>
        <dbReference type="Proteomes" id="UP000176854"/>
    </source>
</evidence>